<name>A0ABU5IWG2_9BACI</name>
<organism evidence="3 4">
    <name type="scientific">Robertmurraya mangrovi</name>
    <dbReference type="NCBI Taxonomy" id="3098077"/>
    <lineage>
        <taxon>Bacteria</taxon>
        <taxon>Bacillati</taxon>
        <taxon>Bacillota</taxon>
        <taxon>Bacilli</taxon>
        <taxon>Bacillales</taxon>
        <taxon>Bacillaceae</taxon>
        <taxon>Robertmurraya</taxon>
    </lineage>
</organism>
<dbReference type="SUPFAM" id="SSF56601">
    <property type="entry name" value="beta-lactamase/transpeptidase-like"/>
    <property type="match status" value="1"/>
</dbReference>
<proteinExistence type="predicted"/>
<accession>A0ABU5IWG2</accession>
<keyword evidence="1" id="KW-1133">Transmembrane helix</keyword>
<feature type="transmembrane region" description="Helical" evidence="1">
    <location>
        <begin position="6"/>
        <end position="27"/>
    </location>
</feature>
<evidence type="ECO:0000313" key="3">
    <source>
        <dbReference type="EMBL" id="MDZ5471472.1"/>
    </source>
</evidence>
<dbReference type="Proteomes" id="UP001290455">
    <property type="component" value="Unassembled WGS sequence"/>
</dbReference>
<evidence type="ECO:0000256" key="1">
    <source>
        <dbReference type="SAM" id="Phobius"/>
    </source>
</evidence>
<dbReference type="Gene3D" id="3.40.710.10">
    <property type="entry name" value="DD-peptidase/beta-lactamase superfamily"/>
    <property type="match status" value="1"/>
</dbReference>
<dbReference type="PANTHER" id="PTHR35333:SF3">
    <property type="entry name" value="BETA-LACTAMASE-TYPE TRANSPEPTIDASE FOLD CONTAINING PROTEIN"/>
    <property type="match status" value="1"/>
</dbReference>
<dbReference type="GO" id="GO:0016787">
    <property type="term" value="F:hydrolase activity"/>
    <property type="evidence" value="ECO:0007669"/>
    <property type="project" value="UniProtKB-KW"/>
</dbReference>
<gene>
    <name evidence="3" type="ORF">SM124_06895</name>
</gene>
<dbReference type="RefSeq" id="WP_322445765.1">
    <property type="nucleotide sequence ID" value="NZ_JAXOFX010000003.1"/>
</dbReference>
<dbReference type="InterPro" id="IPR000871">
    <property type="entry name" value="Beta-lactam_class-A"/>
</dbReference>
<evidence type="ECO:0000313" key="4">
    <source>
        <dbReference type="Proteomes" id="UP001290455"/>
    </source>
</evidence>
<keyword evidence="1" id="KW-0812">Transmembrane</keyword>
<sequence>MLKYVLIIGGVILLIVAIFFGFIKWLNSSNPEYVVKMLQKNNKSSLVFIENGEVKVDLRSKEMLGLASTVKIMVAMEYAYQVSEGKVDSNEMIQLNNLEKYYFSKLDGGAHEAWIKYSNDKGLIKNDAVSLREVARGMIAFSSNANTEFLMRRLGIDNIEDRMKEAGVKDHSPLFYIESATLIPYEIKLQEYKNSDMKNAKTKIIDRLSSMKEEEWISLSAEIHEKLTKNTKYKEEANVLDWWNNDYDKIFSDRFIQSTTLEYSKLMNQLNTKKFPESVQKEMEYLLGILLENPANQKWIERAGKKGGSTQFILTDALFIEDKNGQKFEIALFFNDLEPQQSKKLMSSLNEFEIKMFRDVNFRKDVIETLNKNF</sequence>
<dbReference type="Pfam" id="PF13354">
    <property type="entry name" value="Beta-lactamase2"/>
    <property type="match status" value="1"/>
</dbReference>
<feature type="domain" description="Beta-lactamase class A catalytic" evidence="2">
    <location>
        <begin position="50"/>
        <end position="170"/>
    </location>
</feature>
<reference evidence="3 4" key="1">
    <citation type="submission" date="2023-11" db="EMBL/GenBank/DDBJ databases">
        <title>Bacillus jintuensis, isolated from a mudflat on the Beibu Gulf coast.</title>
        <authorList>
            <person name="Li M."/>
        </authorList>
    </citation>
    <scope>NUCLEOTIDE SEQUENCE [LARGE SCALE GENOMIC DNA]</scope>
    <source>
        <strain evidence="3 4">31A1R</strain>
    </source>
</reference>
<keyword evidence="4" id="KW-1185">Reference proteome</keyword>
<keyword evidence="3" id="KW-0378">Hydrolase</keyword>
<evidence type="ECO:0000259" key="2">
    <source>
        <dbReference type="Pfam" id="PF13354"/>
    </source>
</evidence>
<dbReference type="InterPro" id="IPR045155">
    <property type="entry name" value="Beta-lactam_cat"/>
</dbReference>
<protein>
    <submittedName>
        <fullName evidence="3">Serine hydrolase</fullName>
    </submittedName>
</protein>
<dbReference type="EMBL" id="JAXOFX010000003">
    <property type="protein sequence ID" value="MDZ5471472.1"/>
    <property type="molecule type" value="Genomic_DNA"/>
</dbReference>
<dbReference type="InterPro" id="IPR012338">
    <property type="entry name" value="Beta-lactam/transpept-like"/>
</dbReference>
<comment type="caution">
    <text evidence="3">The sequence shown here is derived from an EMBL/GenBank/DDBJ whole genome shotgun (WGS) entry which is preliminary data.</text>
</comment>
<keyword evidence="1" id="KW-0472">Membrane</keyword>
<dbReference type="PANTHER" id="PTHR35333">
    <property type="entry name" value="BETA-LACTAMASE"/>
    <property type="match status" value="1"/>
</dbReference>